<dbReference type="Proteomes" id="UP000177596">
    <property type="component" value="Unassembled WGS sequence"/>
</dbReference>
<evidence type="ECO:0000313" key="3">
    <source>
        <dbReference type="Proteomes" id="UP000177596"/>
    </source>
</evidence>
<reference evidence="2 3" key="1">
    <citation type="journal article" date="2016" name="Nat. Commun.">
        <title>Thousands of microbial genomes shed light on interconnected biogeochemical processes in an aquifer system.</title>
        <authorList>
            <person name="Anantharaman K."/>
            <person name="Brown C.T."/>
            <person name="Hug L.A."/>
            <person name="Sharon I."/>
            <person name="Castelle C.J."/>
            <person name="Probst A.J."/>
            <person name="Thomas B.C."/>
            <person name="Singh A."/>
            <person name="Wilkins M.J."/>
            <person name="Karaoz U."/>
            <person name="Brodie E.L."/>
            <person name="Williams K.H."/>
            <person name="Hubbard S.S."/>
            <person name="Banfield J.F."/>
        </authorList>
    </citation>
    <scope>NUCLEOTIDE SEQUENCE [LARGE SCALE GENOMIC DNA]</scope>
</reference>
<dbReference type="EMBL" id="MGIL01000007">
    <property type="protein sequence ID" value="OGM88631.1"/>
    <property type="molecule type" value="Genomic_DNA"/>
</dbReference>
<protein>
    <recommendedName>
        <fullName evidence="4">Polynucleotide adenylyltransferase region</fullName>
    </recommendedName>
</protein>
<proteinExistence type="predicted"/>
<dbReference type="SUPFAM" id="SSF64182">
    <property type="entry name" value="DHH phosphoesterases"/>
    <property type="match status" value="1"/>
</dbReference>
<evidence type="ECO:0000313" key="2">
    <source>
        <dbReference type="EMBL" id="OGM88631.1"/>
    </source>
</evidence>
<evidence type="ECO:0000256" key="1">
    <source>
        <dbReference type="SAM" id="MobiDB-lite"/>
    </source>
</evidence>
<dbReference type="InterPro" id="IPR038763">
    <property type="entry name" value="DHH_sf"/>
</dbReference>
<organism evidence="2 3">
    <name type="scientific">Candidatus Woesebacteria bacterium RIFOXYD1_FULL_43_18</name>
    <dbReference type="NCBI Taxonomy" id="1802551"/>
    <lineage>
        <taxon>Bacteria</taxon>
        <taxon>Candidatus Woeseibacteriota</taxon>
    </lineage>
</organism>
<feature type="compositionally biased region" description="Polar residues" evidence="1">
    <location>
        <begin position="258"/>
        <end position="271"/>
    </location>
</feature>
<gene>
    <name evidence="2" type="ORF">A2573_03430</name>
</gene>
<comment type="caution">
    <text evidence="2">The sequence shown here is derived from an EMBL/GenBank/DDBJ whole genome shotgun (WGS) entry which is preliminary data.</text>
</comment>
<dbReference type="Gene3D" id="3.90.1640.10">
    <property type="entry name" value="inorganic pyrophosphatase (n-terminal core)"/>
    <property type="match status" value="1"/>
</dbReference>
<dbReference type="InterPro" id="IPR051319">
    <property type="entry name" value="Oligoribo/pAp-PDE_c-di-AMP_PDE"/>
</dbReference>
<feature type="region of interest" description="Disordered" evidence="1">
    <location>
        <begin position="241"/>
        <end position="305"/>
    </location>
</feature>
<dbReference type="PANTHER" id="PTHR47618:SF1">
    <property type="entry name" value="BIFUNCTIONAL OLIGORIBONUCLEASE AND PAP PHOSPHATASE NRNA"/>
    <property type="match status" value="1"/>
</dbReference>
<evidence type="ECO:0008006" key="4">
    <source>
        <dbReference type="Google" id="ProtNLM"/>
    </source>
</evidence>
<dbReference type="AlphaFoldDB" id="A0A1F8DJ19"/>
<accession>A0A1F8DJ19</accession>
<name>A0A1F8DJ19_9BACT</name>
<dbReference type="PANTHER" id="PTHR47618">
    <property type="entry name" value="BIFUNCTIONAL OLIGORIBONUCLEASE AND PAP PHOSPHATASE NRNA"/>
    <property type="match status" value="1"/>
</dbReference>
<sequence>MGNSLLSLIDSASSVLVVLPTKPYFDQVAAGLALYLAVHDRKETSIFCPSPMTVGFNRLIGVNKISAEIGSKNLTIKFAGYDAANIDKVSYDIDNGEFKLTVVPKAGLPAPQKEQLSVSYAGVSADLVILIGGANDSHFPVLSSDELTGAKTAHIGTRVLDSNKEIMSFAKPGATTSELVANLIKENGLTIDAETATNLVMGIEEGSASFSSSETTPETFETFAYLLRSGGARMPKVKLSPMGFPPGSIPTKPFRAPVSQQPATPMSQIETQPEAVVPESDEEGQDVNPPSDWLQPKIYKGTSVS</sequence>